<dbReference type="EMBL" id="VOGW01000185">
    <property type="protein sequence ID" value="TWV32805.1"/>
    <property type="molecule type" value="Genomic_DNA"/>
</dbReference>
<feature type="signal peptide" evidence="1">
    <location>
        <begin position="1"/>
        <end position="33"/>
    </location>
</feature>
<gene>
    <name evidence="2" type="ORF">FRZ03_32055</name>
</gene>
<reference evidence="2" key="1">
    <citation type="journal article" date="2019" name="Microbiol. Resour. Announc.">
        <title>Draft Genomic Sequences of Streptomyces misionensis and Streptomyces albidoflavus, bacteria applied for phytopathogen biocontrol.</title>
        <authorList>
            <person name="Pylro V."/>
            <person name="Dias A."/>
            <person name="Andreote F."/>
            <person name="Varani A."/>
            <person name="Andreote C."/>
            <person name="Bernardo E."/>
            <person name="Martins T."/>
        </authorList>
    </citation>
    <scope>NUCLEOTIDE SEQUENCE [LARGE SCALE GENOMIC DNA]</scope>
    <source>
        <strain evidence="2">66</strain>
    </source>
</reference>
<proteinExistence type="predicted"/>
<dbReference type="AlphaFoldDB" id="A0A5C6IWR8"/>
<comment type="caution">
    <text evidence="2">The sequence shown here is derived from an EMBL/GenBank/DDBJ whole genome shotgun (WGS) entry which is preliminary data.</text>
</comment>
<keyword evidence="1" id="KW-0732">Signal</keyword>
<evidence type="ECO:0000256" key="1">
    <source>
        <dbReference type="SAM" id="SignalP"/>
    </source>
</evidence>
<dbReference type="Proteomes" id="UP000320481">
    <property type="component" value="Unassembled WGS sequence"/>
</dbReference>
<evidence type="ECO:0008006" key="4">
    <source>
        <dbReference type="Google" id="ProtNLM"/>
    </source>
</evidence>
<evidence type="ECO:0000313" key="2">
    <source>
        <dbReference type="EMBL" id="TWV32805.1"/>
    </source>
</evidence>
<keyword evidence="3" id="KW-1185">Reference proteome</keyword>
<name>A0A5C6IWR8_9ACTN</name>
<accession>A0A5C6IWR8</accession>
<sequence length="88" mass="9229">MKAQRARRLAAVSAVGVLLAGGATIATAGSASAATPTHVTTNRGCYGHNCFGFNRGFNRGFDRGGFFFNNGFNRFGYGNTPVVVVVVR</sequence>
<feature type="chain" id="PRO_5023039125" description="Peptidase inhibitor family I36" evidence="1">
    <location>
        <begin position="34"/>
        <end position="88"/>
    </location>
</feature>
<protein>
    <recommendedName>
        <fullName evidence="4">Peptidase inhibitor family I36</fullName>
    </recommendedName>
</protein>
<organism evidence="2 3">
    <name type="scientific">Streptomyces misionensis</name>
    <dbReference type="NCBI Taxonomy" id="67331"/>
    <lineage>
        <taxon>Bacteria</taxon>
        <taxon>Bacillati</taxon>
        <taxon>Actinomycetota</taxon>
        <taxon>Actinomycetes</taxon>
        <taxon>Kitasatosporales</taxon>
        <taxon>Streptomycetaceae</taxon>
        <taxon>Streptomyces</taxon>
    </lineage>
</organism>
<dbReference type="RefSeq" id="WP_146468577.1">
    <property type="nucleotide sequence ID" value="NZ_VOGW01000185.1"/>
</dbReference>
<evidence type="ECO:0000313" key="3">
    <source>
        <dbReference type="Proteomes" id="UP000320481"/>
    </source>
</evidence>